<feature type="non-terminal residue" evidence="8">
    <location>
        <position position="294"/>
    </location>
</feature>
<name>A0A7K4VV01_9EMBE</name>
<dbReference type="Proteomes" id="UP000580681">
    <property type="component" value="Unassembled WGS sequence"/>
</dbReference>
<dbReference type="Gene3D" id="3.30.70.270">
    <property type="match status" value="1"/>
</dbReference>
<keyword evidence="9" id="KW-1185">Reference proteome</keyword>
<dbReference type="GO" id="GO:0003964">
    <property type="term" value="F:RNA-directed DNA polymerase activity"/>
    <property type="evidence" value="ECO:0007669"/>
    <property type="project" value="UniProtKB-KW"/>
</dbReference>
<evidence type="ECO:0000256" key="5">
    <source>
        <dbReference type="ARBA" id="ARBA00022801"/>
    </source>
</evidence>
<gene>
    <name evidence="8" type="primary">Ervk18_1</name>
    <name evidence="8" type="ORF">EMBFUC_R06472</name>
</gene>
<sequence>VGLTIAEEKIQQTSSWNYLGLKILAQTVQHQPLQLNEKPETLHNLQKLLGTINWVKSLLGITNEDLVIPMFALLRGDSELNSPRQPTDEARDALDKVSHAIQTCQEHRIIPNLPFLLAILGKGPCRSGEWLFLPHQPGKTITTKPEMIAQLVIRARSYLFSLAGKDLSTMFLPTTTVYLDWLLQQSECLQIAVKNFTGQISIHYPKHRLLYSSLSLIPKHLKSDAPLNALTIFTNGSGWSHKLVITWQNPLSHDWESDIETVEGSPQIVALAVVVRAFSKFTCPFNLVTDSAYV</sequence>
<dbReference type="PROSITE" id="PS50879">
    <property type="entry name" value="RNASE_H_1"/>
    <property type="match status" value="1"/>
</dbReference>
<dbReference type="EMBL" id="VYZJ01003072">
    <property type="protein sequence ID" value="NWR25388.1"/>
    <property type="molecule type" value="Genomic_DNA"/>
</dbReference>
<dbReference type="InterPro" id="IPR002156">
    <property type="entry name" value="RNaseH_domain"/>
</dbReference>
<dbReference type="PANTHER" id="PTHR41694:SF3">
    <property type="entry name" value="RNA-DIRECTED DNA POLYMERASE-RELATED"/>
    <property type="match status" value="1"/>
</dbReference>
<proteinExistence type="predicted"/>
<feature type="non-terminal residue" evidence="8">
    <location>
        <position position="1"/>
    </location>
</feature>
<evidence type="ECO:0000256" key="3">
    <source>
        <dbReference type="ARBA" id="ARBA00022722"/>
    </source>
</evidence>
<protein>
    <submittedName>
        <fullName evidence="8">POK18 protein</fullName>
    </submittedName>
</protein>
<dbReference type="Pfam" id="PF06817">
    <property type="entry name" value="RVT_thumb"/>
    <property type="match status" value="1"/>
</dbReference>
<dbReference type="InterPro" id="IPR043502">
    <property type="entry name" value="DNA/RNA_pol_sf"/>
</dbReference>
<accession>A0A7K4VV01</accession>
<evidence type="ECO:0000256" key="4">
    <source>
        <dbReference type="ARBA" id="ARBA00022759"/>
    </source>
</evidence>
<keyword evidence="1" id="KW-0808">Transferase</keyword>
<comment type="caution">
    <text evidence="8">The sequence shown here is derived from an EMBL/GenBank/DDBJ whole genome shotgun (WGS) entry which is preliminary data.</text>
</comment>
<feature type="domain" description="RNase H type-1" evidence="7">
    <location>
        <begin position="226"/>
        <end position="294"/>
    </location>
</feature>
<keyword evidence="2" id="KW-0548">Nucleotidyltransferase</keyword>
<dbReference type="PANTHER" id="PTHR41694">
    <property type="entry name" value="ENDOGENOUS RETROVIRUS GROUP K MEMBER POL PROTEIN"/>
    <property type="match status" value="1"/>
</dbReference>
<dbReference type="GO" id="GO:0004523">
    <property type="term" value="F:RNA-DNA hybrid ribonuclease activity"/>
    <property type="evidence" value="ECO:0007669"/>
    <property type="project" value="InterPro"/>
</dbReference>
<reference evidence="8 9" key="1">
    <citation type="submission" date="2019-09" db="EMBL/GenBank/DDBJ databases">
        <title>Bird 10,000 Genomes (B10K) Project - Family phase.</title>
        <authorList>
            <person name="Zhang G."/>
        </authorList>
    </citation>
    <scope>NUCLEOTIDE SEQUENCE [LARGE SCALE GENOMIC DNA]</scope>
    <source>
        <strain evidence="8">B10K-DU-015-11</strain>
        <tissue evidence="8">Mixed tissue sample</tissue>
    </source>
</reference>
<dbReference type="GO" id="GO:0035613">
    <property type="term" value="F:RNA stem-loop binding"/>
    <property type="evidence" value="ECO:0007669"/>
    <property type="project" value="TreeGrafter"/>
</dbReference>
<keyword evidence="5" id="KW-0378">Hydrolase</keyword>
<dbReference type="SUPFAM" id="SSF56672">
    <property type="entry name" value="DNA/RNA polymerases"/>
    <property type="match status" value="1"/>
</dbReference>
<dbReference type="AlphaFoldDB" id="A0A7K4VV01"/>
<evidence type="ECO:0000256" key="6">
    <source>
        <dbReference type="ARBA" id="ARBA00022918"/>
    </source>
</evidence>
<evidence type="ECO:0000313" key="9">
    <source>
        <dbReference type="Proteomes" id="UP000580681"/>
    </source>
</evidence>
<evidence type="ECO:0000256" key="1">
    <source>
        <dbReference type="ARBA" id="ARBA00022679"/>
    </source>
</evidence>
<evidence type="ECO:0000313" key="8">
    <source>
        <dbReference type="EMBL" id="NWR25388.1"/>
    </source>
</evidence>
<dbReference type="InterPro" id="IPR043128">
    <property type="entry name" value="Rev_trsase/Diguanyl_cyclase"/>
</dbReference>
<keyword evidence="6" id="KW-0695">RNA-directed DNA polymerase</keyword>
<organism evidence="8 9">
    <name type="scientific">Emberiza fucata</name>
    <dbReference type="NCBI Taxonomy" id="337179"/>
    <lineage>
        <taxon>Eukaryota</taxon>
        <taxon>Metazoa</taxon>
        <taxon>Chordata</taxon>
        <taxon>Craniata</taxon>
        <taxon>Vertebrata</taxon>
        <taxon>Euteleostomi</taxon>
        <taxon>Archelosauria</taxon>
        <taxon>Archosauria</taxon>
        <taxon>Dinosauria</taxon>
        <taxon>Saurischia</taxon>
        <taxon>Theropoda</taxon>
        <taxon>Coelurosauria</taxon>
        <taxon>Aves</taxon>
        <taxon>Neognathae</taxon>
        <taxon>Neoaves</taxon>
        <taxon>Telluraves</taxon>
        <taxon>Australaves</taxon>
        <taxon>Passeriformes</taxon>
        <taxon>Passeroidea</taxon>
        <taxon>Fringillidae</taxon>
        <taxon>Emberizinae</taxon>
        <taxon>Emberizini</taxon>
        <taxon>Emberiza</taxon>
    </lineage>
</organism>
<dbReference type="InterPro" id="IPR010661">
    <property type="entry name" value="RVT_thumb"/>
</dbReference>
<evidence type="ECO:0000259" key="7">
    <source>
        <dbReference type="PROSITE" id="PS50879"/>
    </source>
</evidence>
<keyword evidence="4" id="KW-0255">Endonuclease</keyword>
<keyword evidence="3" id="KW-0540">Nuclease</keyword>
<evidence type="ECO:0000256" key="2">
    <source>
        <dbReference type="ARBA" id="ARBA00022695"/>
    </source>
</evidence>